<reference evidence="6" key="1">
    <citation type="submission" date="2012-11" db="EMBL/GenBank/DDBJ databases">
        <authorList>
            <person name="Lucero-Rivera Y.E."/>
            <person name="Tovar-Ramirez D."/>
        </authorList>
    </citation>
    <scope>NUCLEOTIDE SEQUENCE [LARGE SCALE GENOMIC DNA]</scope>
    <source>
        <strain evidence="6">Araruama</strain>
    </source>
</reference>
<keyword evidence="3" id="KW-1133">Transmembrane helix</keyword>
<dbReference type="InterPro" id="IPR001647">
    <property type="entry name" value="HTH_TetR"/>
</dbReference>
<dbReference type="AlphaFoldDB" id="A0A1V1PET5"/>
<evidence type="ECO:0000256" key="1">
    <source>
        <dbReference type="ARBA" id="ARBA00023125"/>
    </source>
</evidence>
<proteinExistence type="predicted"/>
<evidence type="ECO:0000313" key="5">
    <source>
        <dbReference type="EMBL" id="ETR73298.1"/>
    </source>
</evidence>
<dbReference type="PANTHER" id="PTHR43479">
    <property type="entry name" value="ACREF/ENVCD OPERON REPRESSOR-RELATED"/>
    <property type="match status" value="1"/>
</dbReference>
<dbReference type="InterPro" id="IPR009057">
    <property type="entry name" value="Homeodomain-like_sf"/>
</dbReference>
<feature type="domain" description="HTH tetR-type" evidence="4">
    <location>
        <begin position="22"/>
        <end position="82"/>
    </location>
</feature>
<organism evidence="5 6">
    <name type="scientific">Candidatus Magnetoglobus multicellularis str. Araruama</name>
    <dbReference type="NCBI Taxonomy" id="890399"/>
    <lineage>
        <taxon>Bacteria</taxon>
        <taxon>Pseudomonadati</taxon>
        <taxon>Thermodesulfobacteriota</taxon>
        <taxon>Desulfobacteria</taxon>
        <taxon>Desulfobacterales</taxon>
        <taxon>Desulfobacteraceae</taxon>
        <taxon>Candidatus Magnetoglobus</taxon>
    </lineage>
</organism>
<keyword evidence="3" id="KW-0472">Membrane</keyword>
<dbReference type="Pfam" id="PF00440">
    <property type="entry name" value="TetR_N"/>
    <property type="match status" value="1"/>
</dbReference>
<name>A0A1V1PET5_9BACT</name>
<dbReference type="Gene3D" id="1.10.10.60">
    <property type="entry name" value="Homeodomain-like"/>
    <property type="match status" value="1"/>
</dbReference>
<dbReference type="SUPFAM" id="SSF46689">
    <property type="entry name" value="Homeodomain-like"/>
    <property type="match status" value="1"/>
</dbReference>
<protein>
    <submittedName>
        <fullName evidence="5">TetR family transcriptional regulator</fullName>
    </submittedName>
</protein>
<keyword evidence="3" id="KW-0812">Transmembrane</keyword>
<evidence type="ECO:0000259" key="4">
    <source>
        <dbReference type="PROSITE" id="PS50977"/>
    </source>
</evidence>
<comment type="caution">
    <text evidence="5">The sequence shown here is derived from an EMBL/GenBank/DDBJ whole genome shotgun (WGS) entry which is preliminary data.</text>
</comment>
<sequence length="225" mass="25945">MKKTKQNNIKKYGGLYAGQRVDIRRKKLIQAGLESFGTLGYTKTTIKAICKISGLTERYFYESFKNKEELLGYVYQTIVDEITENAMNYLIKPSLKPKEIIEGAFGEYLGALWKDQRRARVLYFEVLGVSPEIDKKYRSAQDRMVDLVSFLISKIRPEIKRESLNATIIPTGLAGAIIFMAERWVLDNYKTPLDDIVRQAVIIFESFEKLLKIETDLLDKLHDSN</sequence>
<accession>A0A1V1PET5</accession>
<dbReference type="GO" id="GO:0003677">
    <property type="term" value="F:DNA binding"/>
    <property type="evidence" value="ECO:0007669"/>
    <property type="project" value="UniProtKB-UniRule"/>
</dbReference>
<keyword evidence="1 2" id="KW-0238">DNA-binding</keyword>
<feature type="transmembrane region" description="Helical" evidence="3">
    <location>
        <begin position="163"/>
        <end position="181"/>
    </location>
</feature>
<gene>
    <name evidence="5" type="ORF">OMM_07018</name>
</gene>
<evidence type="ECO:0000256" key="2">
    <source>
        <dbReference type="PROSITE-ProRule" id="PRU00335"/>
    </source>
</evidence>
<dbReference type="InterPro" id="IPR050624">
    <property type="entry name" value="HTH-type_Tx_Regulator"/>
</dbReference>
<dbReference type="PANTHER" id="PTHR43479:SF11">
    <property type="entry name" value="ACREF_ENVCD OPERON REPRESSOR-RELATED"/>
    <property type="match status" value="1"/>
</dbReference>
<dbReference type="Gene3D" id="1.10.357.10">
    <property type="entry name" value="Tetracycline Repressor, domain 2"/>
    <property type="match status" value="1"/>
</dbReference>
<evidence type="ECO:0000256" key="3">
    <source>
        <dbReference type="SAM" id="Phobius"/>
    </source>
</evidence>
<feature type="DNA-binding region" description="H-T-H motif" evidence="2">
    <location>
        <begin position="45"/>
        <end position="64"/>
    </location>
</feature>
<dbReference type="SUPFAM" id="SSF48498">
    <property type="entry name" value="Tetracyclin repressor-like, C-terminal domain"/>
    <property type="match status" value="1"/>
</dbReference>
<dbReference type="InterPro" id="IPR036271">
    <property type="entry name" value="Tet_transcr_reg_TetR-rel_C_sf"/>
</dbReference>
<dbReference type="Proteomes" id="UP000189670">
    <property type="component" value="Unassembled WGS sequence"/>
</dbReference>
<dbReference type="EMBL" id="ATBP01000073">
    <property type="protein sequence ID" value="ETR73298.1"/>
    <property type="molecule type" value="Genomic_DNA"/>
</dbReference>
<evidence type="ECO:0000313" key="6">
    <source>
        <dbReference type="Proteomes" id="UP000189670"/>
    </source>
</evidence>
<dbReference type="PROSITE" id="PS50977">
    <property type="entry name" value="HTH_TETR_2"/>
    <property type="match status" value="1"/>
</dbReference>